<dbReference type="InParanoid" id="A0A1Q3CVE7"/>
<name>A0A1Q3CVE7_CEPFO</name>
<sequence length="216" mass="23392">MATATENLATTKTTTATNPNPNPNPSPIDATSHKTLDLTKSDLTAIDSEKDGSLKDGEDSKITVTTIVYDADNNTNKDDSGSVSNIQKKIRRAERFGMPVKLSEEEKRNSRAERFGTAAKTHVSDTPNNAEELKRKARAERFGLSVQPVASDEETKRKARLARFSPYPKTDSLEEDKRKARADRFSKPQSSSVSQVNGKGNIEPKAAIAGKAGGGT</sequence>
<gene>
    <name evidence="3" type="ORF">CFOL_v3_27644</name>
</gene>
<evidence type="ECO:0000313" key="4">
    <source>
        <dbReference type="Proteomes" id="UP000187406"/>
    </source>
</evidence>
<accession>A0A1Q3CVE7</accession>
<feature type="domain" description="THO1-MOS11 C-terminal" evidence="2">
    <location>
        <begin position="86"/>
        <end position="116"/>
    </location>
</feature>
<feature type="compositionally biased region" description="Basic and acidic residues" evidence="1">
    <location>
        <begin position="47"/>
        <end position="60"/>
    </location>
</feature>
<feature type="compositionally biased region" description="Low complexity" evidence="1">
    <location>
        <begin position="1"/>
        <end position="19"/>
    </location>
</feature>
<dbReference type="InterPro" id="IPR040746">
    <property type="entry name" value="THO1_MOS11_C"/>
</dbReference>
<dbReference type="Pfam" id="PF18592">
    <property type="entry name" value="Tho1_MOS11_C"/>
    <property type="match status" value="1"/>
</dbReference>
<feature type="compositionally biased region" description="Basic and acidic residues" evidence="1">
    <location>
        <begin position="102"/>
        <end position="114"/>
    </location>
</feature>
<dbReference type="PANTHER" id="PTHR47701">
    <property type="entry name" value="PROTEIN MODIFIER OF SNC1 11"/>
    <property type="match status" value="1"/>
</dbReference>
<evidence type="ECO:0000313" key="3">
    <source>
        <dbReference type="EMBL" id="GAV84200.1"/>
    </source>
</evidence>
<feature type="region of interest" description="Disordered" evidence="1">
    <location>
        <begin position="101"/>
        <end position="216"/>
    </location>
</feature>
<feature type="compositionally biased region" description="Polar residues" evidence="1">
    <location>
        <begin position="187"/>
        <end position="198"/>
    </location>
</feature>
<dbReference type="PANTHER" id="PTHR47701:SF2">
    <property type="entry name" value="PROTEIN MODIFIER OF SNC1 11"/>
    <property type="match status" value="1"/>
</dbReference>
<dbReference type="EMBL" id="BDDD01003141">
    <property type="protein sequence ID" value="GAV84200.1"/>
    <property type="molecule type" value="Genomic_DNA"/>
</dbReference>
<dbReference type="STRING" id="3775.A0A1Q3CVE7"/>
<comment type="caution">
    <text evidence="3">The sequence shown here is derived from an EMBL/GenBank/DDBJ whole genome shotgun (WGS) entry which is preliminary data.</text>
</comment>
<dbReference type="GO" id="GO:0016973">
    <property type="term" value="P:poly(A)+ mRNA export from nucleus"/>
    <property type="evidence" value="ECO:0007669"/>
    <property type="project" value="InterPro"/>
</dbReference>
<dbReference type="Proteomes" id="UP000187406">
    <property type="component" value="Unassembled WGS sequence"/>
</dbReference>
<keyword evidence="4" id="KW-1185">Reference proteome</keyword>
<evidence type="ECO:0000256" key="1">
    <source>
        <dbReference type="SAM" id="MobiDB-lite"/>
    </source>
</evidence>
<feature type="region of interest" description="Disordered" evidence="1">
    <location>
        <begin position="1"/>
        <end position="60"/>
    </location>
</feature>
<proteinExistence type="predicted"/>
<organism evidence="3 4">
    <name type="scientific">Cephalotus follicularis</name>
    <name type="common">Albany pitcher plant</name>
    <dbReference type="NCBI Taxonomy" id="3775"/>
    <lineage>
        <taxon>Eukaryota</taxon>
        <taxon>Viridiplantae</taxon>
        <taxon>Streptophyta</taxon>
        <taxon>Embryophyta</taxon>
        <taxon>Tracheophyta</taxon>
        <taxon>Spermatophyta</taxon>
        <taxon>Magnoliopsida</taxon>
        <taxon>eudicotyledons</taxon>
        <taxon>Gunneridae</taxon>
        <taxon>Pentapetalae</taxon>
        <taxon>rosids</taxon>
        <taxon>fabids</taxon>
        <taxon>Oxalidales</taxon>
        <taxon>Cephalotaceae</taxon>
        <taxon>Cephalotus</taxon>
    </lineage>
</organism>
<reference evidence="4" key="1">
    <citation type="submission" date="2016-04" db="EMBL/GenBank/DDBJ databases">
        <title>Cephalotus genome sequencing.</title>
        <authorList>
            <person name="Fukushima K."/>
            <person name="Hasebe M."/>
            <person name="Fang X."/>
        </authorList>
    </citation>
    <scope>NUCLEOTIDE SEQUENCE [LARGE SCALE GENOMIC DNA]</scope>
    <source>
        <strain evidence="4">cv. St1</strain>
    </source>
</reference>
<protein>
    <recommendedName>
        <fullName evidence="2">THO1-MOS11 C-terminal domain-containing protein</fullName>
    </recommendedName>
</protein>
<dbReference type="OrthoDB" id="5837849at2759"/>
<evidence type="ECO:0000259" key="2">
    <source>
        <dbReference type="Pfam" id="PF18592"/>
    </source>
</evidence>
<dbReference type="InterPro" id="IPR044209">
    <property type="entry name" value="MOS11"/>
</dbReference>
<feature type="compositionally biased region" description="Basic and acidic residues" evidence="1">
    <location>
        <begin position="31"/>
        <end position="40"/>
    </location>
</feature>
<feature type="compositionally biased region" description="Basic and acidic residues" evidence="1">
    <location>
        <begin position="171"/>
        <end position="186"/>
    </location>
</feature>
<dbReference type="AlphaFoldDB" id="A0A1Q3CVE7"/>
<dbReference type="GO" id="GO:0005634">
    <property type="term" value="C:nucleus"/>
    <property type="evidence" value="ECO:0007669"/>
    <property type="project" value="TreeGrafter"/>
</dbReference>